<dbReference type="GO" id="GO:0006355">
    <property type="term" value="P:regulation of DNA-templated transcription"/>
    <property type="evidence" value="ECO:0007669"/>
    <property type="project" value="InterPro"/>
</dbReference>
<evidence type="ECO:0000313" key="1">
    <source>
        <dbReference type="EMBL" id="ACY76215.1"/>
    </source>
</evidence>
<evidence type="ECO:0000313" key="2">
    <source>
        <dbReference type="Proteomes" id="UP000258925"/>
    </source>
</evidence>
<dbReference type="RefSeq" id="YP_214188.1">
    <property type="nucleotide sequence ID" value="NC_006882.2"/>
</dbReference>
<dbReference type="Gene3D" id="1.10.1220.10">
    <property type="entry name" value="Met repressor-like"/>
    <property type="match status" value="1"/>
</dbReference>
<protein>
    <submittedName>
        <fullName evidence="1">Uncharacterized protein</fullName>
    </submittedName>
</protein>
<dbReference type="InterPro" id="IPR013321">
    <property type="entry name" value="Arc_rbn_hlx_hlx"/>
</dbReference>
<dbReference type="Proteomes" id="UP000258925">
    <property type="component" value="Segment"/>
</dbReference>
<reference evidence="1 2" key="1">
    <citation type="submission" date="2009-10" db="EMBL/GenBank/DDBJ databases">
        <title>The Genome Sequence of Prochlorococcus phage P-SSP7.</title>
        <authorList>
            <consortium name="The Broad Institute Genome Sequencing Platform"/>
            <person name="Henn M.R."/>
            <person name="Sullivan M.S."/>
            <person name="Osburne M.S."/>
            <person name="Levin J."/>
            <person name="Malboeuf C."/>
            <person name="Casali M."/>
            <person name="Russ C."/>
            <person name="Lennon N."/>
            <person name="Chapman S.B."/>
            <person name="Erlich R."/>
            <person name="Young S.K."/>
            <person name="Koehrsen M."/>
            <person name="Yandava C."/>
            <person name="Zeng Q."/>
            <person name="Alvarado L."/>
            <person name="Anderson S."/>
            <person name="Berlin A."/>
            <person name="Borenstein D."/>
            <person name="Chen Z."/>
            <person name="Engels R."/>
            <person name="Freedman E."/>
            <person name="Gellesch M."/>
            <person name="Goldberg J."/>
            <person name="Green L."/>
            <person name="Griggs A."/>
            <person name="Gujja S."/>
            <person name="Heilman E.R."/>
            <person name="Heiman D."/>
            <person name="Hepburn T."/>
            <person name="Howarth C."/>
            <person name="Jen D."/>
            <person name="Larson L."/>
            <person name="Lewis B."/>
            <person name="Mehta T."/>
            <person name="Park D."/>
            <person name="Pearson M."/>
            <person name="Richards J."/>
            <person name="Rizzolo K."/>
            <person name="Roberts A."/>
            <person name="Ryan E."/>
            <person name="Saif S."/>
            <person name="Shea T."/>
            <person name="Shenoy N."/>
            <person name="Sisk P."/>
            <person name="Stolte C."/>
            <person name="Sykes S."/>
            <person name="Walk T."/>
            <person name="White J."/>
            <person name="Yu Q."/>
            <person name="Coleman M.L."/>
            <person name="Huang K.H."/>
            <person name="Weigele P.R."/>
            <person name="DeFrancesco A.S."/>
            <person name="Kern S.E."/>
            <person name="Thompson L.R."/>
            <person name="Fu R."/>
            <person name="Hombeck B."/>
            <person name="Chisholm S.W."/>
            <person name="Haas B."/>
            <person name="Nusbaum C."/>
            <person name="Birren B."/>
        </authorList>
    </citation>
    <scope>NUCLEOTIDE SEQUENCE [LARGE SCALE GENOMIC DNA]</scope>
    <source>
        <strain evidence="1 2">P-SSP7</strain>
    </source>
</reference>
<sequence>MPKDIHLKLKIEAATKDSTLEQIVIDAVDMYLQTNCKDS</sequence>
<accession>D1LWF6</accession>
<gene>
    <name evidence="1" type="ORF">PCPG_00009</name>
</gene>
<dbReference type="EMBL" id="GU071093">
    <property type="protein sequence ID" value="ACY76215.1"/>
    <property type="molecule type" value="Genomic_DNA"/>
</dbReference>
<name>D1LWF6_BPPRP</name>
<dbReference type="KEGG" id="vg:3294721"/>
<organism evidence="1 2">
    <name type="scientific">Prochlorococcus phage P-SSP7</name>
    <dbReference type="NCBI Taxonomy" id="268748"/>
    <lineage>
        <taxon>Viruses</taxon>
        <taxon>Duplodnaviria</taxon>
        <taxon>Heunggongvirae</taxon>
        <taxon>Uroviricota</taxon>
        <taxon>Caudoviricetes</taxon>
        <taxon>Autographivirales</taxon>
        <taxon>Sechaudvirinae</taxon>
        <taxon>Tiamatvirus</taxon>
    </lineage>
</organism>
<organismHost>
    <name type="scientific">Prochlorococcus</name>
    <dbReference type="NCBI Taxonomy" id="1218"/>
</organismHost>
<proteinExistence type="predicted"/>